<proteinExistence type="predicted"/>
<dbReference type="EMBL" id="JAACFV010000016">
    <property type="protein sequence ID" value="KAF7511927.1"/>
    <property type="molecule type" value="Genomic_DNA"/>
</dbReference>
<dbReference type="Proteomes" id="UP000606974">
    <property type="component" value="Unassembled WGS sequence"/>
</dbReference>
<evidence type="ECO:0000313" key="2">
    <source>
        <dbReference type="EMBL" id="KAF7511927.1"/>
    </source>
</evidence>
<reference evidence="2" key="1">
    <citation type="submission" date="2020-02" db="EMBL/GenBank/DDBJ databases">
        <authorList>
            <person name="Palmer J.M."/>
        </authorList>
    </citation>
    <scope>NUCLEOTIDE SEQUENCE</scope>
    <source>
        <strain evidence="2">EPUS1.4</strain>
        <tissue evidence="2">Thallus</tissue>
    </source>
</reference>
<gene>
    <name evidence="2" type="ORF">GJ744_003160</name>
</gene>
<feature type="region of interest" description="Disordered" evidence="1">
    <location>
        <begin position="1"/>
        <end position="75"/>
    </location>
</feature>
<dbReference type="AlphaFoldDB" id="A0A8H7AS25"/>
<organism evidence="2 3">
    <name type="scientific">Endocarpon pusillum</name>
    <dbReference type="NCBI Taxonomy" id="364733"/>
    <lineage>
        <taxon>Eukaryota</taxon>
        <taxon>Fungi</taxon>
        <taxon>Dikarya</taxon>
        <taxon>Ascomycota</taxon>
        <taxon>Pezizomycotina</taxon>
        <taxon>Eurotiomycetes</taxon>
        <taxon>Chaetothyriomycetidae</taxon>
        <taxon>Verrucariales</taxon>
        <taxon>Verrucariaceae</taxon>
        <taxon>Endocarpon</taxon>
    </lineage>
</organism>
<keyword evidence="3" id="KW-1185">Reference proteome</keyword>
<feature type="compositionally biased region" description="Polar residues" evidence="1">
    <location>
        <begin position="27"/>
        <end position="39"/>
    </location>
</feature>
<comment type="caution">
    <text evidence="2">The sequence shown here is derived from an EMBL/GenBank/DDBJ whole genome shotgun (WGS) entry which is preliminary data.</text>
</comment>
<accession>A0A8H7AS25</accession>
<name>A0A8H7AS25_9EURO</name>
<protein>
    <submittedName>
        <fullName evidence="2">Uncharacterized protein</fullName>
    </submittedName>
</protein>
<feature type="compositionally biased region" description="Basic and acidic residues" evidence="1">
    <location>
        <begin position="41"/>
        <end position="58"/>
    </location>
</feature>
<evidence type="ECO:0000313" key="3">
    <source>
        <dbReference type="Proteomes" id="UP000606974"/>
    </source>
</evidence>
<sequence length="118" mass="13446">MSTRFFGLRRDPSSPYLGRTDLVSEPRSLTTQGFSSKNFKTQKDQRMERSDQRAERKPYSGPAEAIGGVRTKDKSYSPLQRMLNESAREQPWNCLERPLDDSVRGSVLHDKSAKAPKL</sequence>
<evidence type="ECO:0000256" key="1">
    <source>
        <dbReference type="SAM" id="MobiDB-lite"/>
    </source>
</evidence>